<dbReference type="RefSeq" id="WP_015760868.1">
    <property type="nucleotide sequence ID" value="NZ_JADNMJ010000021.1"/>
</dbReference>
<protein>
    <submittedName>
        <fullName evidence="1">CopG family transcriptional regulator</fullName>
    </submittedName>
</protein>
<dbReference type="GO" id="GO:0006355">
    <property type="term" value="P:regulation of DNA-templated transcription"/>
    <property type="evidence" value="ECO:0007669"/>
    <property type="project" value="InterPro"/>
</dbReference>
<sequence length="76" mass="8730">MPSSTMTIRLDQNEKNLIADYAQAFGTSVSEFMRKAALERIEDDIDLKTWYAAKAEFDENPVAHSNDEVMREFGLR</sequence>
<organism evidence="1 4">
    <name type="scientific">Eggerthella lenta</name>
    <name type="common">Eubacterium lentum</name>
    <dbReference type="NCBI Taxonomy" id="84112"/>
    <lineage>
        <taxon>Bacteria</taxon>
        <taxon>Bacillati</taxon>
        <taxon>Actinomycetota</taxon>
        <taxon>Coriobacteriia</taxon>
        <taxon>Eggerthellales</taxon>
        <taxon>Eggerthellaceae</taxon>
        <taxon>Eggerthella</taxon>
    </lineage>
</organism>
<evidence type="ECO:0000313" key="4">
    <source>
        <dbReference type="Proteomes" id="UP000253970"/>
    </source>
</evidence>
<dbReference type="AlphaFoldDB" id="A0A369N516"/>
<comment type="caution">
    <text evidence="1">The sequence shown here is derived from an EMBL/GenBank/DDBJ whole genome shotgun (WGS) entry which is preliminary data.</text>
</comment>
<dbReference type="EMBL" id="PPTY01000004">
    <property type="protein sequence ID" value="RDB87627.1"/>
    <property type="molecule type" value="Genomic_DNA"/>
</dbReference>
<dbReference type="InterPro" id="IPR046257">
    <property type="entry name" value="DUF6290"/>
</dbReference>
<dbReference type="EMBL" id="PPTU01000010">
    <property type="protein sequence ID" value="RDB70344.1"/>
    <property type="molecule type" value="Genomic_DNA"/>
</dbReference>
<dbReference type="Pfam" id="PF19807">
    <property type="entry name" value="DUF6290"/>
    <property type="match status" value="1"/>
</dbReference>
<gene>
    <name evidence="2" type="ORF">C1871_04150</name>
    <name evidence="1" type="ORF">C1875_08185</name>
</gene>
<reference evidence="3 4" key="1">
    <citation type="journal article" date="2018" name="Elife">
        <title>Discovery and characterization of a prevalent human gut bacterial enzyme sufficient for the inactivation of a family of plant toxins.</title>
        <authorList>
            <person name="Koppel N."/>
            <person name="Bisanz J.E."/>
            <person name="Pandelia M.E."/>
            <person name="Turnbaugh P.J."/>
            <person name="Balskus E.P."/>
        </authorList>
    </citation>
    <scope>NUCLEOTIDE SEQUENCE [LARGE SCALE GENOMIC DNA]</scope>
    <source>
        <strain evidence="2 3">FAA1-1-60AUCSF</strain>
        <strain evidence="1 4">W1 BHI 6</strain>
    </source>
</reference>
<evidence type="ECO:0000313" key="3">
    <source>
        <dbReference type="Proteomes" id="UP000253857"/>
    </source>
</evidence>
<evidence type="ECO:0000313" key="1">
    <source>
        <dbReference type="EMBL" id="RDB70344.1"/>
    </source>
</evidence>
<dbReference type="NCBIfam" id="NF046040">
    <property type="entry name" value="RelB_antitoxin"/>
    <property type="match status" value="1"/>
</dbReference>
<accession>A0A369N516</accession>
<dbReference type="Proteomes" id="UP000253857">
    <property type="component" value="Unassembled WGS sequence"/>
</dbReference>
<dbReference type="Gene3D" id="1.20.5.780">
    <property type="entry name" value="Single helix bin"/>
    <property type="match status" value="1"/>
</dbReference>
<dbReference type="SUPFAM" id="SSF47598">
    <property type="entry name" value="Ribbon-helix-helix"/>
    <property type="match status" value="1"/>
</dbReference>
<name>A0A369N516_EGGLN</name>
<dbReference type="InterPro" id="IPR010985">
    <property type="entry name" value="Ribbon_hlx_hlx"/>
</dbReference>
<evidence type="ECO:0000313" key="2">
    <source>
        <dbReference type="EMBL" id="RDB87627.1"/>
    </source>
</evidence>
<dbReference type="Proteomes" id="UP000253970">
    <property type="component" value="Unassembled WGS sequence"/>
</dbReference>
<proteinExistence type="predicted"/>